<comment type="caution">
    <text evidence="12">The sequence shown here is derived from an EMBL/GenBank/DDBJ whole genome shotgun (WGS) entry which is preliminary data.</text>
</comment>
<dbReference type="GO" id="GO:0000160">
    <property type="term" value="P:phosphorelay signal transduction system"/>
    <property type="evidence" value="ECO:0007669"/>
    <property type="project" value="TreeGrafter"/>
</dbReference>
<keyword evidence="7" id="KW-0418">Kinase</keyword>
<dbReference type="PRINTS" id="PR00344">
    <property type="entry name" value="BCTRLSENSOR"/>
</dbReference>
<dbReference type="GO" id="GO:0005524">
    <property type="term" value="F:ATP binding"/>
    <property type="evidence" value="ECO:0007669"/>
    <property type="project" value="UniProtKB-KW"/>
</dbReference>
<proteinExistence type="predicted"/>
<dbReference type="RefSeq" id="WP_080951953.1">
    <property type="nucleotide sequence ID" value="NZ_SEZJ01000006.1"/>
</dbReference>
<reference evidence="12 13" key="1">
    <citation type="submission" date="2019-02" db="EMBL/GenBank/DDBJ databases">
        <title>Genome sequences of Aliivibrio finisterrensis strains from farmed Atlantic salmon.</title>
        <authorList>
            <person name="Bowman J.P."/>
        </authorList>
    </citation>
    <scope>NUCLEOTIDE SEQUENCE [LARGE SCALE GENOMIC DNA]</scope>
    <source>
        <strain evidence="12 13">A32</strain>
    </source>
</reference>
<evidence type="ECO:0000256" key="6">
    <source>
        <dbReference type="ARBA" id="ARBA00022692"/>
    </source>
</evidence>
<evidence type="ECO:0000256" key="1">
    <source>
        <dbReference type="ARBA" id="ARBA00000085"/>
    </source>
</evidence>
<dbReference type="GO" id="GO:0004673">
    <property type="term" value="F:protein histidine kinase activity"/>
    <property type="evidence" value="ECO:0007669"/>
    <property type="project" value="UniProtKB-EC"/>
</dbReference>
<feature type="transmembrane region" description="Helical" evidence="10">
    <location>
        <begin position="39"/>
        <end position="59"/>
    </location>
</feature>
<gene>
    <name evidence="12" type="ORF">ERW49_09010</name>
</gene>
<dbReference type="SMART" id="SM00387">
    <property type="entry name" value="HATPase_c"/>
    <property type="match status" value="1"/>
</dbReference>
<dbReference type="GO" id="GO:0005886">
    <property type="term" value="C:plasma membrane"/>
    <property type="evidence" value="ECO:0007669"/>
    <property type="project" value="TreeGrafter"/>
</dbReference>
<evidence type="ECO:0000259" key="11">
    <source>
        <dbReference type="PROSITE" id="PS50109"/>
    </source>
</evidence>
<dbReference type="SUPFAM" id="SSF55874">
    <property type="entry name" value="ATPase domain of HSP90 chaperone/DNA topoisomerase II/histidine kinase"/>
    <property type="match status" value="1"/>
</dbReference>
<keyword evidence="4" id="KW-0597">Phosphoprotein</keyword>
<protein>
    <recommendedName>
        <fullName evidence="3">histidine kinase</fullName>
        <ecNumber evidence="3">2.7.13.3</ecNumber>
    </recommendedName>
</protein>
<evidence type="ECO:0000256" key="4">
    <source>
        <dbReference type="ARBA" id="ARBA00022553"/>
    </source>
</evidence>
<feature type="domain" description="Histidine kinase" evidence="11">
    <location>
        <begin position="121"/>
        <end position="320"/>
    </location>
</feature>
<evidence type="ECO:0000256" key="7">
    <source>
        <dbReference type="ARBA" id="ARBA00022777"/>
    </source>
</evidence>
<keyword evidence="9 10" id="KW-0472">Membrane</keyword>
<evidence type="ECO:0000256" key="5">
    <source>
        <dbReference type="ARBA" id="ARBA00022679"/>
    </source>
</evidence>
<dbReference type="GeneID" id="56275187"/>
<sequence>MTNLNNNYGFYRIFFSLILGTLLFSTPILFLIYKQTEQPIILITVGTLLSFIVFIYFSYQWAIKPIKKRKRELKRIQNMKEGFFAQPSDTESELTSIYHSTNRALFQAKEKEEQYKKTLDDLAHSLKNHVIASKLLLQDLQSESTEKLSQQLTLMDEVIQGQLQRATLNIKELKPTTTVVSEPLQGLLSMFSKIYHEKDIEVCCFINKEQKLPIEKNDLMEILGNTLENSFRFASTKIVITIKQYSNDYILSIENDGPSIPEEQKESLFLRGVRADKLNAGTGLGLALCADIIEKYNGSIWFDTPKNKRLGALLKIKLPT</sequence>
<dbReference type="PANTHER" id="PTHR45436:SF4">
    <property type="entry name" value="SENSOR PROTEIN PHOQ"/>
    <property type="match status" value="1"/>
</dbReference>
<dbReference type="PROSITE" id="PS50109">
    <property type="entry name" value="HIS_KIN"/>
    <property type="match status" value="1"/>
</dbReference>
<evidence type="ECO:0000313" key="13">
    <source>
        <dbReference type="Proteomes" id="UP000293465"/>
    </source>
</evidence>
<dbReference type="Gene3D" id="3.30.565.10">
    <property type="entry name" value="Histidine kinase-like ATPase, C-terminal domain"/>
    <property type="match status" value="1"/>
</dbReference>
<dbReference type="OrthoDB" id="9809567at2"/>
<name>A0A4Q5KKB1_9GAMM</name>
<dbReference type="InterPro" id="IPR050428">
    <property type="entry name" value="TCS_sensor_his_kinase"/>
</dbReference>
<dbReference type="EMBL" id="SEZJ01000006">
    <property type="protein sequence ID" value="RYU46719.1"/>
    <property type="molecule type" value="Genomic_DNA"/>
</dbReference>
<dbReference type="InterPro" id="IPR036890">
    <property type="entry name" value="HATPase_C_sf"/>
</dbReference>
<feature type="transmembrane region" description="Helical" evidence="10">
    <location>
        <begin position="12"/>
        <end position="33"/>
    </location>
</feature>
<dbReference type="InterPro" id="IPR003594">
    <property type="entry name" value="HATPase_dom"/>
</dbReference>
<dbReference type="AlphaFoldDB" id="A0A4Q5KKB1"/>
<accession>A0A4Q5KKB1</accession>
<dbReference type="EC" id="2.7.13.3" evidence="3"/>
<comment type="catalytic activity">
    <reaction evidence="1">
        <text>ATP + protein L-histidine = ADP + protein N-phospho-L-histidine.</text>
        <dbReference type="EC" id="2.7.13.3"/>
    </reaction>
</comment>
<dbReference type="Proteomes" id="UP000293465">
    <property type="component" value="Unassembled WGS sequence"/>
</dbReference>
<dbReference type="PANTHER" id="PTHR45436">
    <property type="entry name" value="SENSOR HISTIDINE KINASE YKOH"/>
    <property type="match status" value="1"/>
</dbReference>
<evidence type="ECO:0000256" key="8">
    <source>
        <dbReference type="ARBA" id="ARBA00022989"/>
    </source>
</evidence>
<keyword evidence="6 10" id="KW-0812">Transmembrane</keyword>
<keyword evidence="8 10" id="KW-1133">Transmembrane helix</keyword>
<keyword evidence="5" id="KW-0808">Transferase</keyword>
<evidence type="ECO:0000256" key="2">
    <source>
        <dbReference type="ARBA" id="ARBA00004370"/>
    </source>
</evidence>
<organism evidence="12 13">
    <name type="scientific">Aliivibrio finisterrensis</name>
    <dbReference type="NCBI Taxonomy" id="511998"/>
    <lineage>
        <taxon>Bacteria</taxon>
        <taxon>Pseudomonadati</taxon>
        <taxon>Pseudomonadota</taxon>
        <taxon>Gammaproteobacteria</taxon>
        <taxon>Vibrionales</taxon>
        <taxon>Vibrionaceae</taxon>
        <taxon>Aliivibrio</taxon>
    </lineage>
</organism>
<evidence type="ECO:0000256" key="3">
    <source>
        <dbReference type="ARBA" id="ARBA00012438"/>
    </source>
</evidence>
<evidence type="ECO:0000256" key="9">
    <source>
        <dbReference type="ARBA" id="ARBA00023136"/>
    </source>
</evidence>
<dbReference type="InterPro" id="IPR005467">
    <property type="entry name" value="His_kinase_dom"/>
</dbReference>
<evidence type="ECO:0000313" key="12">
    <source>
        <dbReference type="EMBL" id="RYU46719.1"/>
    </source>
</evidence>
<dbReference type="Pfam" id="PF02518">
    <property type="entry name" value="HATPase_c"/>
    <property type="match status" value="1"/>
</dbReference>
<comment type="subcellular location">
    <subcellularLocation>
        <location evidence="2">Membrane</location>
    </subcellularLocation>
</comment>
<evidence type="ECO:0000256" key="10">
    <source>
        <dbReference type="SAM" id="Phobius"/>
    </source>
</evidence>
<dbReference type="InterPro" id="IPR004358">
    <property type="entry name" value="Sig_transdc_His_kin-like_C"/>
</dbReference>